<keyword evidence="10" id="KW-1185">Reference proteome</keyword>
<evidence type="ECO:0000256" key="5">
    <source>
        <dbReference type="RuleBase" id="RU362125"/>
    </source>
</evidence>
<sequence>MSRPAVSRAFARCIRQSKRPRISHGIPFMAVHSHGRRNASSKHPKGFVPPTQEDLLELRERVRLFTKREIPEEFAQKVDHTNEFPPEMWQKLGEAGFLGPTADEEYGGLGMGYQAHCVIMEEMSRASGSIALSYAAHSQLCVNQLQLNATPEQKDKYLRKLTTGEHVGALAMSEHSAGSDVVSMKMTAKEVDGGYLLNGTKMWITNGPDAHTIVVYAKTDVNAGSKGITAFIVDTTEAKGFSVARKLDKLGMRGSNTGELIFEDVFVPKENVLGKVGKGVKVLMEGLDLERLVLSAGPLGLMRAALDLALPYTHTRKQFGEPIAHNQLLQGKLADMYTKYLSSAAMTYSIAAAVDNGVPSHFASAPSLFEDADLGTDSLDRDPIVKTQDCAGAILYAAERATECALDAIQCLGGTGYVNEVSAGRLLRDAKLYEIGAGTSEIRRMVIGRAFNRMYKQKI</sequence>
<dbReference type="VEuPathDB" id="FungiDB:PV09_04462"/>
<evidence type="ECO:0000259" key="7">
    <source>
        <dbReference type="Pfam" id="PF02770"/>
    </source>
</evidence>
<dbReference type="FunFam" id="1.20.140.10:FF:000003">
    <property type="entry name" value="isovaleryl-CoA dehydrogenase, mitochondrial"/>
    <property type="match status" value="1"/>
</dbReference>
<evidence type="ECO:0000259" key="8">
    <source>
        <dbReference type="Pfam" id="PF02771"/>
    </source>
</evidence>
<dbReference type="PANTHER" id="PTHR43884:SF18">
    <property type="entry name" value="ISOVALERYL-COENZYME A DEHYDROGENASE"/>
    <property type="match status" value="1"/>
</dbReference>
<dbReference type="GO" id="GO:0006552">
    <property type="term" value="P:L-leucine catabolic process"/>
    <property type="evidence" value="ECO:0007669"/>
    <property type="project" value="TreeGrafter"/>
</dbReference>
<dbReference type="SUPFAM" id="SSF47203">
    <property type="entry name" value="Acyl-CoA dehydrogenase C-terminal domain-like"/>
    <property type="match status" value="1"/>
</dbReference>
<dbReference type="OrthoDB" id="9988775at2759"/>
<dbReference type="InterPro" id="IPR009100">
    <property type="entry name" value="AcylCoA_DH/oxidase_NM_dom_sf"/>
</dbReference>
<accession>A0A0D2AE38</accession>
<evidence type="ECO:0000256" key="3">
    <source>
        <dbReference type="ARBA" id="ARBA00022630"/>
    </source>
</evidence>
<gene>
    <name evidence="9" type="ORF">PV09_04462</name>
</gene>
<comment type="cofactor">
    <cofactor evidence="1 5">
        <name>FAD</name>
        <dbReference type="ChEBI" id="CHEBI:57692"/>
    </cofactor>
</comment>
<proteinExistence type="inferred from homology"/>
<dbReference type="HOGENOM" id="CLU_018204_0_1_1"/>
<dbReference type="GeneID" id="27312435"/>
<dbReference type="InterPro" id="IPR006089">
    <property type="entry name" value="Acyl-CoA_DH_CS"/>
</dbReference>
<dbReference type="GO" id="GO:0008470">
    <property type="term" value="F:3-methylbutanoyl-CoA dehydrogenase activity"/>
    <property type="evidence" value="ECO:0007669"/>
    <property type="project" value="TreeGrafter"/>
</dbReference>
<evidence type="ECO:0000256" key="2">
    <source>
        <dbReference type="ARBA" id="ARBA00009347"/>
    </source>
</evidence>
<dbReference type="InterPro" id="IPR013786">
    <property type="entry name" value="AcylCoA_DH/ox_N"/>
</dbReference>
<dbReference type="Pfam" id="PF02770">
    <property type="entry name" value="Acyl-CoA_dh_M"/>
    <property type="match status" value="1"/>
</dbReference>
<dbReference type="Gene3D" id="2.40.110.10">
    <property type="entry name" value="Butyryl-CoA Dehydrogenase, subunit A, domain 2"/>
    <property type="match status" value="1"/>
</dbReference>
<dbReference type="FunFam" id="1.10.540.10:FF:000021">
    <property type="entry name" value="Isovaleryl-CoA dehydrogenase IvdA"/>
    <property type="match status" value="1"/>
</dbReference>
<name>A0A0D2AE38_9PEZI</name>
<dbReference type="SUPFAM" id="SSF56645">
    <property type="entry name" value="Acyl-CoA dehydrogenase NM domain-like"/>
    <property type="match status" value="1"/>
</dbReference>
<keyword evidence="4 5" id="KW-0274">FAD</keyword>
<dbReference type="InterPro" id="IPR036250">
    <property type="entry name" value="AcylCo_DH-like_C"/>
</dbReference>
<reference evidence="9 10" key="1">
    <citation type="submission" date="2015-01" db="EMBL/GenBank/DDBJ databases">
        <title>The Genome Sequence of Ochroconis gallopava CBS43764.</title>
        <authorList>
            <consortium name="The Broad Institute Genomics Platform"/>
            <person name="Cuomo C."/>
            <person name="de Hoog S."/>
            <person name="Gorbushina A."/>
            <person name="Stielow B."/>
            <person name="Teixiera M."/>
            <person name="Abouelleil A."/>
            <person name="Chapman S.B."/>
            <person name="Priest M."/>
            <person name="Young S.K."/>
            <person name="Wortman J."/>
            <person name="Nusbaum C."/>
            <person name="Birren B."/>
        </authorList>
    </citation>
    <scope>NUCLEOTIDE SEQUENCE [LARGE SCALE GENOMIC DNA]</scope>
    <source>
        <strain evidence="9 10">CBS 43764</strain>
    </source>
</reference>
<dbReference type="InterPro" id="IPR009075">
    <property type="entry name" value="AcylCo_DH/oxidase_C"/>
</dbReference>
<dbReference type="Gene3D" id="1.10.540.10">
    <property type="entry name" value="Acyl-CoA dehydrogenase/oxidase, N-terminal domain"/>
    <property type="match status" value="1"/>
</dbReference>
<dbReference type="STRING" id="253628.A0A0D2AE38"/>
<evidence type="ECO:0000256" key="1">
    <source>
        <dbReference type="ARBA" id="ARBA00001974"/>
    </source>
</evidence>
<dbReference type="InterPro" id="IPR046373">
    <property type="entry name" value="Acyl-CoA_Oxase/DH_mid-dom_sf"/>
</dbReference>
<dbReference type="Proteomes" id="UP000053259">
    <property type="component" value="Unassembled WGS sequence"/>
</dbReference>
<evidence type="ECO:0000259" key="6">
    <source>
        <dbReference type="Pfam" id="PF00441"/>
    </source>
</evidence>
<comment type="similarity">
    <text evidence="2 5">Belongs to the acyl-CoA dehydrogenase family.</text>
</comment>
<organism evidence="9 10">
    <name type="scientific">Verruconis gallopava</name>
    <dbReference type="NCBI Taxonomy" id="253628"/>
    <lineage>
        <taxon>Eukaryota</taxon>
        <taxon>Fungi</taxon>
        <taxon>Dikarya</taxon>
        <taxon>Ascomycota</taxon>
        <taxon>Pezizomycotina</taxon>
        <taxon>Dothideomycetes</taxon>
        <taxon>Pleosporomycetidae</taxon>
        <taxon>Venturiales</taxon>
        <taxon>Sympoventuriaceae</taxon>
        <taxon>Verruconis</taxon>
    </lineage>
</organism>
<dbReference type="InterPro" id="IPR006091">
    <property type="entry name" value="Acyl-CoA_Oxase/DH_mid-dom"/>
</dbReference>
<dbReference type="InParanoid" id="A0A0D2AE38"/>
<dbReference type="PROSITE" id="PS00073">
    <property type="entry name" value="ACYL_COA_DH_2"/>
    <property type="match status" value="1"/>
</dbReference>
<dbReference type="Pfam" id="PF00441">
    <property type="entry name" value="Acyl-CoA_dh_1"/>
    <property type="match status" value="1"/>
</dbReference>
<dbReference type="AlphaFoldDB" id="A0A0D2AE38"/>
<dbReference type="EMBL" id="KN847540">
    <property type="protein sequence ID" value="KIW04730.1"/>
    <property type="molecule type" value="Genomic_DNA"/>
</dbReference>
<dbReference type="FunFam" id="2.40.110.10:FF:000004">
    <property type="entry name" value="Isovaleryl-CoA dehydrogenase, mitochondrial"/>
    <property type="match status" value="1"/>
</dbReference>
<keyword evidence="3 5" id="KW-0285">Flavoprotein</keyword>
<evidence type="ECO:0000313" key="10">
    <source>
        <dbReference type="Proteomes" id="UP000053259"/>
    </source>
</evidence>
<dbReference type="Gene3D" id="1.20.140.10">
    <property type="entry name" value="Butyryl-CoA Dehydrogenase, subunit A, domain 3"/>
    <property type="match status" value="1"/>
</dbReference>
<protein>
    <recommendedName>
        <fullName evidence="11">Isovaleryl-CoA dehydrogenase, mitochondrial</fullName>
    </recommendedName>
</protein>
<dbReference type="InterPro" id="IPR037069">
    <property type="entry name" value="AcylCoA_DH/ox_N_sf"/>
</dbReference>
<evidence type="ECO:0000313" key="9">
    <source>
        <dbReference type="EMBL" id="KIW04730.1"/>
    </source>
</evidence>
<evidence type="ECO:0008006" key="11">
    <source>
        <dbReference type="Google" id="ProtNLM"/>
    </source>
</evidence>
<feature type="domain" description="Acyl-CoA oxidase/dehydrogenase middle" evidence="7">
    <location>
        <begin position="169"/>
        <end position="265"/>
    </location>
</feature>
<dbReference type="PANTHER" id="PTHR43884">
    <property type="entry name" value="ACYL-COA DEHYDROGENASE"/>
    <property type="match status" value="1"/>
</dbReference>
<evidence type="ECO:0000256" key="4">
    <source>
        <dbReference type="ARBA" id="ARBA00022827"/>
    </source>
</evidence>
<feature type="domain" description="Acyl-CoA dehydrogenase/oxidase N-terminal" evidence="8">
    <location>
        <begin position="53"/>
        <end position="165"/>
    </location>
</feature>
<dbReference type="Pfam" id="PF02771">
    <property type="entry name" value="Acyl-CoA_dh_N"/>
    <property type="match status" value="1"/>
</dbReference>
<dbReference type="GO" id="GO:0050660">
    <property type="term" value="F:flavin adenine dinucleotide binding"/>
    <property type="evidence" value="ECO:0007669"/>
    <property type="project" value="InterPro"/>
</dbReference>
<dbReference type="RefSeq" id="XP_016214599.1">
    <property type="nucleotide sequence ID" value="XM_016357807.1"/>
</dbReference>
<keyword evidence="5" id="KW-0560">Oxidoreductase</keyword>
<feature type="domain" description="Acyl-CoA dehydrogenase/oxidase C-terminal" evidence="6">
    <location>
        <begin position="277"/>
        <end position="450"/>
    </location>
</feature>
<dbReference type="PROSITE" id="PS00072">
    <property type="entry name" value="ACYL_COA_DH_1"/>
    <property type="match status" value="1"/>
</dbReference>